<proteinExistence type="predicted"/>
<evidence type="ECO:0000313" key="2">
    <source>
        <dbReference type="EMBL" id="GGW65296.1"/>
    </source>
</evidence>
<comment type="caution">
    <text evidence="2">The sequence shown here is derived from an EMBL/GenBank/DDBJ whole genome shotgun (WGS) entry which is preliminary data.</text>
</comment>
<protein>
    <submittedName>
        <fullName evidence="2">Uncharacterized protein</fullName>
    </submittedName>
</protein>
<feature type="region of interest" description="Disordered" evidence="1">
    <location>
        <begin position="16"/>
        <end position="37"/>
    </location>
</feature>
<dbReference type="AlphaFoldDB" id="A0A918MTS7"/>
<name>A0A918MTS7_9ACTN</name>
<accession>A0A918MTS7</accession>
<evidence type="ECO:0000256" key="1">
    <source>
        <dbReference type="SAM" id="MobiDB-lite"/>
    </source>
</evidence>
<dbReference type="InterPro" id="IPR012334">
    <property type="entry name" value="Pectin_lyas_fold"/>
</dbReference>
<keyword evidence="3" id="KW-1185">Reference proteome</keyword>
<dbReference type="Proteomes" id="UP000620224">
    <property type="component" value="Unassembled WGS sequence"/>
</dbReference>
<dbReference type="Gene3D" id="2.160.20.10">
    <property type="entry name" value="Single-stranded right-handed beta-helix, Pectin lyase-like"/>
    <property type="match status" value="1"/>
</dbReference>
<organism evidence="2 3">
    <name type="scientific">Streptomyces lucensis JCM 4490</name>
    <dbReference type="NCBI Taxonomy" id="1306176"/>
    <lineage>
        <taxon>Bacteria</taxon>
        <taxon>Bacillati</taxon>
        <taxon>Actinomycetota</taxon>
        <taxon>Actinomycetes</taxon>
        <taxon>Kitasatosporales</taxon>
        <taxon>Streptomycetaceae</taxon>
        <taxon>Streptomyces</taxon>
    </lineage>
</organism>
<sequence length="53" mass="5735">MSGFSWKDDRFAEYRNTGAGAGTAGTDRPQLTDAQAARQEVADWLGDWTPTAS</sequence>
<evidence type="ECO:0000313" key="3">
    <source>
        <dbReference type="Proteomes" id="UP000620224"/>
    </source>
</evidence>
<gene>
    <name evidence="2" type="ORF">GCM10010503_47890</name>
</gene>
<reference evidence="2 3" key="1">
    <citation type="journal article" date="2014" name="Int. J. Syst. Evol. Microbiol.">
        <title>Complete genome sequence of Corynebacterium casei LMG S-19264T (=DSM 44701T), isolated from a smear-ripened cheese.</title>
        <authorList>
            <consortium name="US DOE Joint Genome Institute (JGI-PGF)"/>
            <person name="Walter F."/>
            <person name="Albersmeier A."/>
            <person name="Kalinowski J."/>
            <person name="Ruckert C."/>
        </authorList>
    </citation>
    <scope>NUCLEOTIDE SEQUENCE [LARGE SCALE GENOMIC DNA]</scope>
    <source>
        <strain evidence="2 3">JCM 4490</strain>
    </source>
</reference>
<dbReference type="EMBL" id="BMUE01000011">
    <property type="protein sequence ID" value="GGW65296.1"/>
    <property type="molecule type" value="Genomic_DNA"/>
</dbReference>